<organism evidence="3 4">
    <name type="scientific">Micromonospora marina</name>
    <dbReference type="NCBI Taxonomy" id="307120"/>
    <lineage>
        <taxon>Bacteria</taxon>
        <taxon>Bacillati</taxon>
        <taxon>Actinomycetota</taxon>
        <taxon>Actinomycetes</taxon>
        <taxon>Micromonosporales</taxon>
        <taxon>Micromonosporaceae</taxon>
        <taxon>Micromonospora</taxon>
    </lineage>
</organism>
<reference evidence="4" key="1">
    <citation type="submission" date="2016-06" db="EMBL/GenBank/DDBJ databases">
        <authorList>
            <person name="Varghese N."/>
        </authorList>
    </citation>
    <scope>NUCLEOTIDE SEQUENCE [LARGE SCALE GENOMIC DNA]</scope>
    <source>
        <strain evidence="4">DSM 45555</strain>
    </source>
</reference>
<gene>
    <name evidence="3" type="ORF">GA0070215_11882</name>
</gene>
<accession>A0A1C4ZL55</accession>
<proteinExistence type="predicted"/>
<dbReference type="EMBL" id="FMCV01000018">
    <property type="protein sequence ID" value="SCF33658.1"/>
    <property type="molecule type" value="Genomic_DNA"/>
</dbReference>
<keyword evidence="4" id="KW-1185">Reference proteome</keyword>
<feature type="domain" description="Tetracyclin repressor-like C-terminal" evidence="2">
    <location>
        <begin position="45"/>
        <end position="112"/>
    </location>
</feature>
<protein>
    <recommendedName>
        <fullName evidence="2">Tetracyclin repressor-like C-terminal domain-containing protein</fullName>
    </recommendedName>
</protein>
<evidence type="ECO:0000256" key="1">
    <source>
        <dbReference type="SAM" id="MobiDB-lite"/>
    </source>
</evidence>
<evidence type="ECO:0000259" key="2">
    <source>
        <dbReference type="Pfam" id="PF17929"/>
    </source>
</evidence>
<dbReference type="AlphaFoldDB" id="A0A1C4ZL55"/>
<feature type="region of interest" description="Disordered" evidence="1">
    <location>
        <begin position="1"/>
        <end position="27"/>
    </location>
</feature>
<dbReference type="Gene3D" id="1.10.357.10">
    <property type="entry name" value="Tetracycline Repressor, domain 2"/>
    <property type="match status" value="1"/>
</dbReference>
<evidence type="ECO:0000313" key="4">
    <source>
        <dbReference type="Proteomes" id="UP000198551"/>
    </source>
</evidence>
<dbReference type="Pfam" id="PF17929">
    <property type="entry name" value="TetR_C_34"/>
    <property type="match status" value="1"/>
</dbReference>
<feature type="compositionally biased region" description="Basic and acidic residues" evidence="1">
    <location>
        <begin position="9"/>
        <end position="20"/>
    </location>
</feature>
<dbReference type="Proteomes" id="UP000198551">
    <property type="component" value="Unassembled WGS sequence"/>
</dbReference>
<name>A0A1C4ZL55_9ACTN</name>
<dbReference type="InterPro" id="IPR041483">
    <property type="entry name" value="TetR_C_34"/>
</dbReference>
<evidence type="ECO:0000313" key="3">
    <source>
        <dbReference type="EMBL" id="SCF33658.1"/>
    </source>
</evidence>
<sequence>MAVGDGGVVDDRSEPGEQRQHRLHRVPGQVHVEPFDRLARPRTGLIGRHLPELGEKATLFSLQTMVLAGALSAYSTPPPSLAAAYQAAPELARLHLEMAESLNTALTATLLGVLPRD</sequence>